<feature type="transmembrane region" description="Helical" evidence="4">
    <location>
        <begin position="192"/>
        <end position="213"/>
    </location>
</feature>
<dbReference type="InterPro" id="IPR018060">
    <property type="entry name" value="HTH_AraC"/>
</dbReference>
<evidence type="ECO:0000313" key="6">
    <source>
        <dbReference type="EMBL" id="MPM49145.1"/>
    </source>
</evidence>
<keyword evidence="1" id="KW-0805">Transcription regulation</keyword>
<accession>A0A645A7I2</accession>
<gene>
    <name evidence="6" type="ORF">SDC9_95873</name>
</gene>
<keyword evidence="4" id="KW-1133">Transmembrane helix</keyword>
<feature type="transmembrane region" description="Helical" evidence="4">
    <location>
        <begin position="225"/>
        <end position="243"/>
    </location>
</feature>
<name>A0A645A7I2_9ZZZZ</name>
<dbReference type="PANTHER" id="PTHR43280:SF29">
    <property type="entry name" value="ARAC-FAMILY TRANSCRIPTIONAL REGULATOR"/>
    <property type="match status" value="1"/>
</dbReference>
<dbReference type="Pfam" id="PF12833">
    <property type="entry name" value="HTH_18"/>
    <property type="match status" value="1"/>
</dbReference>
<feature type="transmembrane region" description="Helical" evidence="4">
    <location>
        <begin position="95"/>
        <end position="116"/>
    </location>
</feature>
<keyword evidence="4" id="KW-0472">Membrane</keyword>
<dbReference type="AlphaFoldDB" id="A0A645A7I2"/>
<dbReference type="SUPFAM" id="SSF46689">
    <property type="entry name" value="Homeodomain-like"/>
    <property type="match status" value="1"/>
</dbReference>
<feature type="domain" description="HTH araC/xylS-type" evidence="5">
    <location>
        <begin position="275"/>
        <end position="377"/>
    </location>
</feature>
<keyword evidence="4" id="KW-0812">Transmembrane</keyword>
<keyword evidence="3" id="KW-0804">Transcription</keyword>
<dbReference type="PROSITE" id="PS01124">
    <property type="entry name" value="HTH_ARAC_FAMILY_2"/>
    <property type="match status" value="1"/>
</dbReference>
<proteinExistence type="predicted"/>
<reference evidence="6" key="1">
    <citation type="submission" date="2019-08" db="EMBL/GenBank/DDBJ databases">
        <authorList>
            <person name="Kucharzyk K."/>
            <person name="Murdoch R.W."/>
            <person name="Higgins S."/>
            <person name="Loffler F."/>
        </authorList>
    </citation>
    <scope>NUCLEOTIDE SEQUENCE</scope>
</reference>
<dbReference type="PANTHER" id="PTHR43280">
    <property type="entry name" value="ARAC-FAMILY TRANSCRIPTIONAL REGULATOR"/>
    <property type="match status" value="1"/>
</dbReference>
<dbReference type="GO" id="GO:0003700">
    <property type="term" value="F:DNA-binding transcription factor activity"/>
    <property type="evidence" value="ECO:0007669"/>
    <property type="project" value="InterPro"/>
</dbReference>
<evidence type="ECO:0000256" key="2">
    <source>
        <dbReference type="ARBA" id="ARBA00023125"/>
    </source>
</evidence>
<dbReference type="GO" id="GO:0043565">
    <property type="term" value="F:sequence-specific DNA binding"/>
    <property type="evidence" value="ECO:0007669"/>
    <property type="project" value="InterPro"/>
</dbReference>
<keyword evidence="2" id="KW-0238">DNA-binding</keyword>
<comment type="caution">
    <text evidence="6">The sequence shown here is derived from an EMBL/GenBank/DDBJ whole genome shotgun (WGS) entry which is preliminary data.</text>
</comment>
<protein>
    <recommendedName>
        <fullName evidence="5">HTH araC/xylS-type domain-containing protein</fullName>
    </recommendedName>
</protein>
<evidence type="ECO:0000256" key="4">
    <source>
        <dbReference type="SAM" id="Phobius"/>
    </source>
</evidence>
<dbReference type="InterPro" id="IPR009057">
    <property type="entry name" value="Homeodomain-like_sf"/>
</dbReference>
<dbReference type="PROSITE" id="PS00041">
    <property type="entry name" value="HTH_ARAC_FAMILY_1"/>
    <property type="match status" value="1"/>
</dbReference>
<evidence type="ECO:0000256" key="1">
    <source>
        <dbReference type="ARBA" id="ARBA00023015"/>
    </source>
</evidence>
<dbReference type="EMBL" id="VSSQ01012397">
    <property type="protein sequence ID" value="MPM49145.1"/>
    <property type="molecule type" value="Genomic_DNA"/>
</dbReference>
<dbReference type="InterPro" id="IPR018062">
    <property type="entry name" value="HTH_AraC-typ_CS"/>
</dbReference>
<organism evidence="6">
    <name type="scientific">bioreactor metagenome</name>
    <dbReference type="NCBI Taxonomy" id="1076179"/>
    <lineage>
        <taxon>unclassified sequences</taxon>
        <taxon>metagenomes</taxon>
        <taxon>ecological metagenomes</taxon>
    </lineage>
</organism>
<dbReference type="SMART" id="SM00342">
    <property type="entry name" value="HTH_ARAC"/>
    <property type="match status" value="1"/>
</dbReference>
<feature type="transmembrane region" description="Helical" evidence="4">
    <location>
        <begin position="6"/>
        <end position="23"/>
    </location>
</feature>
<evidence type="ECO:0000259" key="5">
    <source>
        <dbReference type="PROSITE" id="PS01124"/>
    </source>
</evidence>
<feature type="transmembrane region" description="Helical" evidence="4">
    <location>
        <begin position="35"/>
        <end position="54"/>
    </location>
</feature>
<evidence type="ECO:0000256" key="3">
    <source>
        <dbReference type="ARBA" id="ARBA00023163"/>
    </source>
</evidence>
<sequence>MIRDIVLTLPFFVCFFWSLTLLVDYKKNDRSKNILLLFMSISALLYAGHAFYFSMDKKVYTLIDPFYTFSNLAVFPLFLVYIRSLTKEGPLDKRLYWLFAPSFVFSITSAVVYILLPPDELSEFVNSFVYGETSGIRFSGLALFQTWVLKSARIYFALFLIPFAYYSWMYIHQYEKKIREFYSDTEKRTLIWTGKLLSAVILAVVFAMVLNFIGKSFFVHDFTLVIAPSLIFASLLYSIGYLGQKQSFNISDYELDSTEPERGNHHDSSRSKLYEEILLLMETKQIFRNPDLRITDVSNLLKTNRTYVSGIINTEFNSTFCDMVNQYRIEYSKKLLLDRNLYILHYISEESGFASINSFMRAFKKFTGMTPGQFRKQNITNNNN</sequence>
<feature type="transmembrane region" description="Helical" evidence="4">
    <location>
        <begin position="152"/>
        <end position="171"/>
    </location>
</feature>
<feature type="transmembrane region" description="Helical" evidence="4">
    <location>
        <begin position="66"/>
        <end position="83"/>
    </location>
</feature>
<dbReference type="Gene3D" id="1.10.10.60">
    <property type="entry name" value="Homeodomain-like"/>
    <property type="match status" value="2"/>
</dbReference>